<dbReference type="OrthoDB" id="9773999at2"/>
<dbReference type="SMART" id="SM00363">
    <property type="entry name" value="S4"/>
    <property type="match status" value="1"/>
</dbReference>
<evidence type="ECO:0000256" key="6">
    <source>
        <dbReference type="PROSITE-ProRule" id="PRU00182"/>
    </source>
</evidence>
<evidence type="ECO:0000313" key="10">
    <source>
        <dbReference type="Proteomes" id="UP000309673"/>
    </source>
</evidence>
<dbReference type="AlphaFoldDB" id="A0A4U0FEI4"/>
<dbReference type="SUPFAM" id="SSF55174">
    <property type="entry name" value="Alpha-L RNA-binding motif"/>
    <property type="match status" value="1"/>
</dbReference>
<gene>
    <name evidence="9" type="ORF">E5161_05545</name>
</gene>
<evidence type="ECO:0000256" key="2">
    <source>
        <dbReference type="ARBA" id="ARBA00010876"/>
    </source>
</evidence>
<reference evidence="9 10" key="1">
    <citation type="submission" date="2019-04" db="EMBL/GenBank/DDBJ databases">
        <title>Cohnella sp. nov., isolated from soil.</title>
        <authorList>
            <person name="Kim W."/>
        </authorList>
    </citation>
    <scope>NUCLEOTIDE SEQUENCE [LARGE SCALE GENOMIC DNA]</scope>
    <source>
        <strain evidence="9 10">CAU 1483</strain>
    </source>
</reference>
<name>A0A4U0FEI4_9BACL</name>
<evidence type="ECO:0000259" key="8">
    <source>
        <dbReference type="SMART" id="SM00363"/>
    </source>
</evidence>
<evidence type="ECO:0000256" key="3">
    <source>
        <dbReference type="ARBA" id="ARBA00022884"/>
    </source>
</evidence>
<dbReference type="FunFam" id="3.30.2350.10:FF:000006">
    <property type="entry name" value="Pseudouridine synthase"/>
    <property type="match status" value="1"/>
</dbReference>
<protein>
    <recommendedName>
        <fullName evidence="7">Pseudouridine synthase</fullName>
        <ecNumber evidence="7">5.4.99.-</ecNumber>
    </recommendedName>
</protein>
<dbReference type="EC" id="5.4.99.-" evidence="7"/>
<dbReference type="Pfam" id="PF01479">
    <property type="entry name" value="S4"/>
    <property type="match status" value="1"/>
</dbReference>
<dbReference type="PANTHER" id="PTHR21600">
    <property type="entry name" value="MITOCHONDRIAL RNA PSEUDOURIDINE SYNTHASE"/>
    <property type="match status" value="1"/>
</dbReference>
<accession>A0A4U0FEI4</accession>
<comment type="caution">
    <text evidence="9">The sequence shown here is derived from an EMBL/GenBank/DDBJ whole genome shotgun (WGS) entry which is preliminary data.</text>
</comment>
<dbReference type="InterPro" id="IPR006225">
    <property type="entry name" value="PsdUridine_synth_RluC/D"/>
</dbReference>
<proteinExistence type="inferred from homology"/>
<evidence type="ECO:0000313" key="9">
    <source>
        <dbReference type="EMBL" id="TJY43353.1"/>
    </source>
</evidence>
<comment type="similarity">
    <text evidence="2 7">Belongs to the pseudouridine synthase RluA family.</text>
</comment>
<dbReference type="PROSITE" id="PS01129">
    <property type="entry name" value="PSI_RLU"/>
    <property type="match status" value="1"/>
</dbReference>
<evidence type="ECO:0000256" key="7">
    <source>
        <dbReference type="RuleBase" id="RU362028"/>
    </source>
</evidence>
<dbReference type="Pfam" id="PF00849">
    <property type="entry name" value="PseudoU_synth_2"/>
    <property type="match status" value="1"/>
</dbReference>
<dbReference type="Gene3D" id="3.30.2350.10">
    <property type="entry name" value="Pseudouridine synthase"/>
    <property type="match status" value="1"/>
</dbReference>
<dbReference type="RefSeq" id="WP_136776717.1">
    <property type="nucleotide sequence ID" value="NZ_SUPK01000002.1"/>
</dbReference>
<dbReference type="InterPro" id="IPR006224">
    <property type="entry name" value="PsdUridine_synth_RluA-like_CS"/>
</dbReference>
<dbReference type="SUPFAM" id="SSF55120">
    <property type="entry name" value="Pseudouridine synthase"/>
    <property type="match status" value="1"/>
</dbReference>
<dbReference type="InterPro" id="IPR050188">
    <property type="entry name" value="RluA_PseudoU_synthase"/>
</dbReference>
<dbReference type="InterPro" id="IPR002942">
    <property type="entry name" value="S4_RNA-bd"/>
</dbReference>
<feature type="active site" evidence="5">
    <location>
        <position position="165"/>
    </location>
</feature>
<comment type="catalytic activity">
    <reaction evidence="1 7">
        <text>a uridine in RNA = a pseudouridine in RNA</text>
        <dbReference type="Rhea" id="RHEA:48348"/>
        <dbReference type="Rhea" id="RHEA-COMP:12068"/>
        <dbReference type="Rhea" id="RHEA-COMP:12069"/>
        <dbReference type="ChEBI" id="CHEBI:65314"/>
        <dbReference type="ChEBI" id="CHEBI:65315"/>
    </reaction>
</comment>
<dbReference type="PANTHER" id="PTHR21600:SF44">
    <property type="entry name" value="RIBOSOMAL LARGE SUBUNIT PSEUDOURIDINE SYNTHASE D"/>
    <property type="match status" value="1"/>
</dbReference>
<keyword evidence="3 6" id="KW-0694">RNA-binding</keyword>
<dbReference type="InterPro" id="IPR006145">
    <property type="entry name" value="PsdUridine_synth_RsuA/RluA"/>
</dbReference>
<dbReference type="CDD" id="cd02869">
    <property type="entry name" value="PseudoU_synth_RluA_like"/>
    <property type="match status" value="1"/>
</dbReference>
<sequence>MTTENQTGKNNKPSEVPDALAREDGDGLLEWIVSTGQAGERADKHVTDALAELSVSRSQVQEWIRTGAVTVNGQAVKANAKVQEGDSIVVEIPEPEPLEAIPENIPLDIVYEDQDVIVINKPRGMVVHPAVGHSSGTVVNALLYHCKDLSGINGVKRPGIVHRIDKDTSGLLMAAKNDLAHISLAEQLKAHTVNRRYSALVYGVLPHDRGTIDAPLGRDPHDRKLFTVTDKGGKRAVTHFAVTERFDDYTLVELKLETGRTHQIRVHMKYIGHPLVGDPVYGGRAGRTLGMSGQALHAGVLGFVHPRTGKEMEFEVPIPADMEHALNILRTR</sequence>
<dbReference type="Gene3D" id="3.10.290.10">
    <property type="entry name" value="RNA-binding S4 domain"/>
    <property type="match status" value="1"/>
</dbReference>
<evidence type="ECO:0000256" key="1">
    <source>
        <dbReference type="ARBA" id="ARBA00000073"/>
    </source>
</evidence>
<dbReference type="InterPro" id="IPR036986">
    <property type="entry name" value="S4_RNA-bd_sf"/>
</dbReference>
<evidence type="ECO:0000256" key="5">
    <source>
        <dbReference type="PIRSR" id="PIRSR606225-1"/>
    </source>
</evidence>
<dbReference type="GO" id="GO:0000455">
    <property type="term" value="P:enzyme-directed rRNA pseudouridine synthesis"/>
    <property type="evidence" value="ECO:0007669"/>
    <property type="project" value="TreeGrafter"/>
</dbReference>
<dbReference type="InterPro" id="IPR020103">
    <property type="entry name" value="PsdUridine_synth_cat_dom_sf"/>
</dbReference>
<evidence type="ECO:0000256" key="4">
    <source>
        <dbReference type="ARBA" id="ARBA00023235"/>
    </source>
</evidence>
<dbReference type="PROSITE" id="PS50889">
    <property type="entry name" value="S4"/>
    <property type="match status" value="1"/>
</dbReference>
<dbReference type="NCBIfam" id="TIGR00005">
    <property type="entry name" value="rluA_subfam"/>
    <property type="match status" value="1"/>
</dbReference>
<dbReference type="Proteomes" id="UP000309673">
    <property type="component" value="Unassembled WGS sequence"/>
</dbReference>
<organism evidence="9 10">
    <name type="scientific">Cohnella pontilimi</name>
    <dbReference type="NCBI Taxonomy" id="2564100"/>
    <lineage>
        <taxon>Bacteria</taxon>
        <taxon>Bacillati</taxon>
        <taxon>Bacillota</taxon>
        <taxon>Bacilli</taxon>
        <taxon>Bacillales</taxon>
        <taxon>Paenibacillaceae</taxon>
        <taxon>Cohnella</taxon>
    </lineage>
</organism>
<dbReference type="GO" id="GO:0120159">
    <property type="term" value="F:rRNA pseudouridine synthase activity"/>
    <property type="evidence" value="ECO:0007669"/>
    <property type="project" value="UniProtKB-ARBA"/>
</dbReference>
<dbReference type="GO" id="GO:0003723">
    <property type="term" value="F:RNA binding"/>
    <property type="evidence" value="ECO:0007669"/>
    <property type="project" value="UniProtKB-KW"/>
</dbReference>
<dbReference type="EMBL" id="SUPK01000002">
    <property type="protein sequence ID" value="TJY43353.1"/>
    <property type="molecule type" value="Genomic_DNA"/>
</dbReference>
<keyword evidence="10" id="KW-1185">Reference proteome</keyword>
<comment type="function">
    <text evidence="7">Responsible for synthesis of pseudouridine from uracil.</text>
</comment>
<feature type="domain" description="RNA-binding S4" evidence="8">
    <location>
        <begin position="44"/>
        <end position="106"/>
    </location>
</feature>
<dbReference type="CDD" id="cd00165">
    <property type="entry name" value="S4"/>
    <property type="match status" value="1"/>
</dbReference>
<keyword evidence="4 7" id="KW-0413">Isomerase</keyword>